<accession>A0A4C1XYW1</accession>
<sequence>MPALAIPCEKVTTELERIKVGNLQDQNVKYEYVKRLKDSSDEIKQYECLEIDELWNVMKFVLVEQKRQESGSRKGAASAFPHSQELQLRDDERLSPPDREQLGK</sequence>
<dbReference type="AlphaFoldDB" id="A0A4C1XYW1"/>
<evidence type="ECO:0000313" key="3">
    <source>
        <dbReference type="Proteomes" id="UP000299102"/>
    </source>
</evidence>
<comment type="caution">
    <text evidence="2">The sequence shown here is derived from an EMBL/GenBank/DDBJ whole genome shotgun (WGS) entry which is preliminary data.</text>
</comment>
<feature type="compositionally biased region" description="Basic and acidic residues" evidence="1">
    <location>
        <begin position="87"/>
        <end position="104"/>
    </location>
</feature>
<dbReference type="OrthoDB" id="418748at2759"/>
<organism evidence="2 3">
    <name type="scientific">Eumeta variegata</name>
    <name type="common">Bagworm moth</name>
    <name type="synonym">Eumeta japonica</name>
    <dbReference type="NCBI Taxonomy" id="151549"/>
    <lineage>
        <taxon>Eukaryota</taxon>
        <taxon>Metazoa</taxon>
        <taxon>Ecdysozoa</taxon>
        <taxon>Arthropoda</taxon>
        <taxon>Hexapoda</taxon>
        <taxon>Insecta</taxon>
        <taxon>Pterygota</taxon>
        <taxon>Neoptera</taxon>
        <taxon>Endopterygota</taxon>
        <taxon>Lepidoptera</taxon>
        <taxon>Glossata</taxon>
        <taxon>Ditrysia</taxon>
        <taxon>Tineoidea</taxon>
        <taxon>Psychidae</taxon>
        <taxon>Oiketicinae</taxon>
        <taxon>Eumeta</taxon>
    </lineage>
</organism>
<keyword evidence="3" id="KW-1185">Reference proteome</keyword>
<dbReference type="EMBL" id="BGZK01001024">
    <property type="protein sequence ID" value="GBP68806.1"/>
    <property type="molecule type" value="Genomic_DNA"/>
</dbReference>
<reference evidence="2 3" key="1">
    <citation type="journal article" date="2019" name="Commun. Biol.">
        <title>The bagworm genome reveals a unique fibroin gene that provides high tensile strength.</title>
        <authorList>
            <person name="Kono N."/>
            <person name="Nakamura H."/>
            <person name="Ohtoshi R."/>
            <person name="Tomita M."/>
            <person name="Numata K."/>
            <person name="Arakawa K."/>
        </authorList>
    </citation>
    <scope>NUCLEOTIDE SEQUENCE [LARGE SCALE GENOMIC DNA]</scope>
</reference>
<name>A0A4C1XYW1_EUMVA</name>
<dbReference type="Proteomes" id="UP000299102">
    <property type="component" value="Unassembled WGS sequence"/>
</dbReference>
<feature type="region of interest" description="Disordered" evidence="1">
    <location>
        <begin position="69"/>
        <end position="104"/>
    </location>
</feature>
<protein>
    <submittedName>
        <fullName evidence="2">Uncharacterized protein</fullName>
    </submittedName>
</protein>
<evidence type="ECO:0000313" key="2">
    <source>
        <dbReference type="EMBL" id="GBP68806.1"/>
    </source>
</evidence>
<proteinExistence type="predicted"/>
<gene>
    <name evidence="2" type="ORF">EVAR_36568_1</name>
</gene>
<evidence type="ECO:0000256" key="1">
    <source>
        <dbReference type="SAM" id="MobiDB-lite"/>
    </source>
</evidence>